<keyword evidence="6 10" id="KW-0690">Ribosome biogenesis</keyword>
<dbReference type="Proteomes" id="UP000078544">
    <property type="component" value="Unassembled WGS sequence"/>
</dbReference>
<keyword evidence="7 10" id="KW-0698">rRNA processing</keyword>
<evidence type="ECO:0000256" key="4">
    <source>
        <dbReference type="ARBA" id="ARBA00011192"/>
    </source>
</evidence>
<comment type="subunit">
    <text evidence="4 10">Component of the ribosomal small subunit (SSU) processome composed of at least 40 protein subunits and snoRNA U3.</text>
</comment>
<dbReference type="STRING" id="1081109.A0A166V3M2"/>
<dbReference type="InterPro" id="IPR053940">
    <property type="entry name" value="UTP25_NTPase-like"/>
</dbReference>
<feature type="compositionally biased region" description="Acidic residues" evidence="11">
    <location>
        <begin position="117"/>
        <end position="145"/>
    </location>
</feature>
<evidence type="ECO:0000256" key="11">
    <source>
        <dbReference type="SAM" id="MobiDB-lite"/>
    </source>
</evidence>
<dbReference type="Pfam" id="PF06862">
    <property type="entry name" value="Utp25_C"/>
    <property type="match status" value="1"/>
</dbReference>
<dbReference type="InterPro" id="IPR053939">
    <property type="entry name" value="UTP25_C"/>
</dbReference>
<protein>
    <recommendedName>
        <fullName evidence="5 10">U3 small nucleolar RNA-associated protein 25</fullName>
        <shortName evidence="10">U3 snoRNA-associated protein 25</shortName>
    </recommendedName>
</protein>
<accession>A0A166V3M2</accession>
<dbReference type="AlphaFoldDB" id="A0A166V3M2"/>
<evidence type="ECO:0000256" key="5">
    <source>
        <dbReference type="ARBA" id="ARBA00015422"/>
    </source>
</evidence>
<evidence type="ECO:0000256" key="1">
    <source>
        <dbReference type="ARBA" id="ARBA00002883"/>
    </source>
</evidence>
<keyword evidence="9 10" id="KW-0687">Ribonucleoprotein</keyword>
<feature type="compositionally biased region" description="Acidic residues" evidence="11">
    <location>
        <begin position="208"/>
        <end position="229"/>
    </location>
</feature>
<dbReference type="GO" id="GO:0034511">
    <property type="term" value="F:U3 snoRNA binding"/>
    <property type="evidence" value="ECO:0007669"/>
    <property type="project" value="InterPro"/>
</dbReference>
<dbReference type="GO" id="GO:0019843">
    <property type="term" value="F:rRNA binding"/>
    <property type="evidence" value="ECO:0007669"/>
    <property type="project" value="TreeGrafter"/>
</dbReference>
<dbReference type="Gene3D" id="3.40.50.300">
    <property type="entry name" value="P-loop containing nucleotide triphosphate hydrolases"/>
    <property type="match status" value="1"/>
</dbReference>
<dbReference type="PANTHER" id="PTHR12933:SF0">
    <property type="entry name" value="U3 SMALL NUCLEOLAR RNA-ASSOCIATED PROTEIN 25 HOMOLOG"/>
    <property type="match status" value="1"/>
</dbReference>
<reference evidence="14 15" key="1">
    <citation type="journal article" date="2016" name="Genome Biol. Evol.">
        <title>Divergent and convergent evolution of fungal pathogenicity.</title>
        <authorList>
            <person name="Shang Y."/>
            <person name="Xiao G."/>
            <person name="Zheng P."/>
            <person name="Cen K."/>
            <person name="Zhan S."/>
            <person name="Wang C."/>
        </authorList>
    </citation>
    <scope>NUCLEOTIDE SEQUENCE [LARGE SCALE GENOMIC DNA]</scope>
    <source>
        <strain evidence="14 15">RCEF 2490</strain>
    </source>
</reference>
<dbReference type="FunFam" id="3.40.50.300:FF:002356">
    <property type="entry name" value="U3 small nucleolar RNA-associated protein 25"/>
    <property type="match status" value="1"/>
</dbReference>
<dbReference type="GO" id="GO:0000462">
    <property type="term" value="P:maturation of SSU-rRNA from tricistronic rRNA transcript (SSU-rRNA, 5.8S rRNA, LSU-rRNA)"/>
    <property type="evidence" value="ECO:0007669"/>
    <property type="project" value="TreeGrafter"/>
</dbReference>
<evidence type="ECO:0000256" key="10">
    <source>
        <dbReference type="RuleBase" id="RU365070"/>
    </source>
</evidence>
<feature type="region of interest" description="Disordered" evidence="11">
    <location>
        <begin position="161"/>
        <end position="193"/>
    </location>
</feature>
<feature type="domain" description="UTP25 C-terminal" evidence="12">
    <location>
        <begin position="589"/>
        <end position="782"/>
    </location>
</feature>
<evidence type="ECO:0000259" key="12">
    <source>
        <dbReference type="Pfam" id="PF06862"/>
    </source>
</evidence>
<feature type="domain" description="UTP25 NTP hydrolase-like" evidence="13">
    <location>
        <begin position="320"/>
        <end position="579"/>
    </location>
</feature>
<keyword evidence="15" id="KW-1185">Reference proteome</keyword>
<evidence type="ECO:0000256" key="2">
    <source>
        <dbReference type="ARBA" id="ARBA00004604"/>
    </source>
</evidence>
<evidence type="ECO:0000313" key="14">
    <source>
        <dbReference type="EMBL" id="OAA33238.1"/>
    </source>
</evidence>
<comment type="subcellular location">
    <subcellularLocation>
        <location evidence="2 10">Nucleus</location>
        <location evidence="2 10">Nucleolus</location>
    </subcellularLocation>
</comment>
<evidence type="ECO:0000256" key="9">
    <source>
        <dbReference type="ARBA" id="ARBA00023274"/>
    </source>
</evidence>
<evidence type="ECO:0000256" key="8">
    <source>
        <dbReference type="ARBA" id="ARBA00023242"/>
    </source>
</evidence>
<dbReference type="SUPFAM" id="SSF52540">
    <property type="entry name" value="P-loop containing nucleoside triphosphate hydrolases"/>
    <property type="match status" value="1"/>
</dbReference>
<keyword evidence="8 10" id="KW-0539">Nucleus</keyword>
<evidence type="ECO:0000256" key="7">
    <source>
        <dbReference type="ARBA" id="ARBA00022552"/>
    </source>
</evidence>
<feature type="region of interest" description="Disordered" evidence="11">
    <location>
        <begin position="103"/>
        <end position="147"/>
    </location>
</feature>
<evidence type="ECO:0000259" key="13">
    <source>
        <dbReference type="Pfam" id="PF22916"/>
    </source>
</evidence>
<feature type="region of interest" description="Disordered" evidence="11">
    <location>
        <begin position="206"/>
        <end position="234"/>
    </location>
</feature>
<dbReference type="EMBL" id="AZGY01000001">
    <property type="protein sequence ID" value="OAA33238.1"/>
    <property type="molecule type" value="Genomic_DNA"/>
</dbReference>
<evidence type="ECO:0000256" key="6">
    <source>
        <dbReference type="ARBA" id="ARBA00022517"/>
    </source>
</evidence>
<evidence type="ECO:0000313" key="15">
    <source>
        <dbReference type="Proteomes" id="UP000078544"/>
    </source>
</evidence>
<comment type="similarity">
    <text evidence="3 10">Belongs to the UTP25 family.</text>
</comment>
<dbReference type="Pfam" id="PF22916">
    <property type="entry name" value="UTP25_NTPase-like"/>
    <property type="match status" value="1"/>
</dbReference>
<organism evidence="14 15">
    <name type="scientific">Moelleriella libera RCEF 2490</name>
    <dbReference type="NCBI Taxonomy" id="1081109"/>
    <lineage>
        <taxon>Eukaryota</taxon>
        <taxon>Fungi</taxon>
        <taxon>Dikarya</taxon>
        <taxon>Ascomycota</taxon>
        <taxon>Pezizomycotina</taxon>
        <taxon>Sordariomycetes</taxon>
        <taxon>Hypocreomycetidae</taxon>
        <taxon>Hypocreales</taxon>
        <taxon>Clavicipitaceae</taxon>
        <taxon>Moelleriella</taxon>
    </lineage>
</organism>
<name>A0A166V3M2_9HYPO</name>
<comment type="caution">
    <text evidence="14">The sequence shown here is derived from an EMBL/GenBank/DDBJ whole genome shotgun (WGS) entry which is preliminary data.</text>
</comment>
<comment type="function">
    <text evidence="1 10">DEAD-box RNA helicase-like protein required for pre-18S rRNA processing, specifically at sites A0, A1, and A2.</text>
</comment>
<dbReference type="InterPro" id="IPR027417">
    <property type="entry name" value="P-loop_NTPase"/>
</dbReference>
<gene>
    <name evidence="14" type="ORF">AAL_00703</name>
</gene>
<feature type="region of interest" description="Disordered" evidence="11">
    <location>
        <begin position="49"/>
        <end position="72"/>
    </location>
</feature>
<dbReference type="GO" id="GO:0032040">
    <property type="term" value="C:small-subunit processome"/>
    <property type="evidence" value="ECO:0007669"/>
    <property type="project" value="TreeGrafter"/>
</dbReference>
<feature type="compositionally biased region" description="Acidic residues" evidence="11">
    <location>
        <begin position="49"/>
        <end position="68"/>
    </location>
</feature>
<proteinExistence type="inferred from homology"/>
<dbReference type="InterPro" id="IPR010678">
    <property type="entry name" value="UTP25"/>
</dbReference>
<feature type="compositionally biased region" description="Basic and acidic residues" evidence="11">
    <location>
        <begin position="172"/>
        <end position="193"/>
    </location>
</feature>
<evidence type="ECO:0000256" key="3">
    <source>
        <dbReference type="ARBA" id="ARBA00009223"/>
    </source>
</evidence>
<sequence>MLPNFTHFDGLPGLQPGLRGRTGFFTIIDTLALSSRIWAHAVEVPASEVVEEEAAADEAEADEAEADEGQVNGDRRGALMLIVWRTRTSELYCALTMCREQISEPSSPFRSARDSQSEPEDSSNEDDENEQLDEIASDEEEEEDQPTARPYMSLLKSFSDQNAPGAKRRKLQHSEPPKPVSKPEDAPGDDGVEHEQRDLDEVIAAEGAENDELTSEEEPDSEDENELSDPFDVHFAHPDETAVGRVIKATKDGQWATSRALVQSLRATVTHAGSERRTELPQPCGLDGLRLKQKLQETAFKEMTKLDTTQKSLLPLLFGYHDIFYCDRTVKNSRHLRQSVCLHALNHVFKTRDRVIKDNYKLAKEGSDSDLELRDQGFTRPKVLFLLPTRNSCAKMMSIIRDFCDFDQQENRKRFDDSYIEKDDSFGQNRPDDFKDLFEGNDDDMFRLGVKFTRKTIKYFSQFYNSDILFASPLGLRMAIGSEEEKKKPDYDFLSSIEMVIVDQADALLMQNWEHVEYIFEHLNLQPKDSHGCDFSRLRSWYLEDWAKYFRQTIVLSAFNTPELTELQRAHCLNWAGRVRLQPEYPGMIQQLGIKARQTFSRFQSASLDKDPDSRFEYFVSAIVPTLVKRVKDSTGTLLFIPSYLDFVRVRNYFANSTIMSSITFGAVSEYTDVPDASRARSHFLSGRHRVLLYTERSHHFRRYQFRGVQRVIFYGLPDNHLFYREIAGDFLRSSEHDLKIEPGQGTVRVMFSKYDVMKLERIVGSSRVGKMIQERGDTFDFV</sequence>
<dbReference type="OrthoDB" id="10264378at2759"/>
<dbReference type="PANTHER" id="PTHR12933">
    <property type="entry name" value="ORF PROTEIN-RELATED"/>
    <property type="match status" value="1"/>
</dbReference>